<evidence type="ECO:0008006" key="2">
    <source>
        <dbReference type="Google" id="ProtNLM"/>
    </source>
</evidence>
<gene>
    <name evidence="1" type="ORF">LCGC14_0812540</name>
</gene>
<dbReference type="InterPro" id="IPR013783">
    <property type="entry name" value="Ig-like_fold"/>
</dbReference>
<sequence length="118" mass="12586">MTLKNYAVDKAIKVTYQTDGAKSGLVDVTIEIFDETGAKDPVDFPDIVMTEILTSGRYEGTFTPDAQGEWIIMISYGTGKGKLVKQYSVGGFNLDDVGQIANAIGIQTSGIDSPAMIG</sequence>
<dbReference type="EMBL" id="LAZR01002243">
    <property type="protein sequence ID" value="KKN32574.1"/>
    <property type="molecule type" value="Genomic_DNA"/>
</dbReference>
<evidence type="ECO:0000313" key="1">
    <source>
        <dbReference type="EMBL" id="KKN32574.1"/>
    </source>
</evidence>
<protein>
    <recommendedName>
        <fullName evidence="2">YtkA-like domain-containing protein</fullName>
    </recommendedName>
</protein>
<reference evidence="1" key="1">
    <citation type="journal article" date="2015" name="Nature">
        <title>Complex archaea that bridge the gap between prokaryotes and eukaryotes.</title>
        <authorList>
            <person name="Spang A."/>
            <person name="Saw J.H."/>
            <person name="Jorgensen S.L."/>
            <person name="Zaremba-Niedzwiedzka K."/>
            <person name="Martijn J."/>
            <person name="Lind A.E."/>
            <person name="van Eijk R."/>
            <person name="Schleper C."/>
            <person name="Guy L."/>
            <person name="Ettema T.J."/>
        </authorList>
    </citation>
    <scope>NUCLEOTIDE SEQUENCE</scope>
</reference>
<dbReference type="AlphaFoldDB" id="A0A0F9PQT0"/>
<accession>A0A0F9PQT0</accession>
<dbReference type="Gene3D" id="2.60.40.10">
    <property type="entry name" value="Immunoglobulins"/>
    <property type="match status" value="1"/>
</dbReference>
<name>A0A0F9PQT0_9ZZZZ</name>
<proteinExistence type="predicted"/>
<organism evidence="1">
    <name type="scientific">marine sediment metagenome</name>
    <dbReference type="NCBI Taxonomy" id="412755"/>
    <lineage>
        <taxon>unclassified sequences</taxon>
        <taxon>metagenomes</taxon>
        <taxon>ecological metagenomes</taxon>
    </lineage>
</organism>
<comment type="caution">
    <text evidence="1">The sequence shown here is derived from an EMBL/GenBank/DDBJ whole genome shotgun (WGS) entry which is preliminary data.</text>
</comment>